<dbReference type="Proteomes" id="UP000221222">
    <property type="component" value="Unassembled WGS sequence"/>
</dbReference>
<feature type="transmembrane region" description="Helical" evidence="2">
    <location>
        <begin position="59"/>
        <end position="80"/>
    </location>
</feature>
<dbReference type="Proteomes" id="UP000262712">
    <property type="component" value="Chromosome"/>
</dbReference>
<evidence type="ECO:0000313" key="3">
    <source>
        <dbReference type="EMBL" id="AXX91656.1"/>
    </source>
</evidence>
<keyword evidence="2" id="KW-0812">Transmembrane</keyword>
<dbReference type="EMBL" id="NXFY01000005">
    <property type="protein sequence ID" value="PHO18549.1"/>
    <property type="molecule type" value="Genomic_DNA"/>
</dbReference>
<evidence type="ECO:0000256" key="1">
    <source>
        <dbReference type="SAM" id="MobiDB-lite"/>
    </source>
</evidence>
<keyword evidence="5" id="KW-1185">Reference proteome</keyword>
<dbReference type="AlphaFoldDB" id="A0A2G1DJ65"/>
<feature type="transmembrane region" description="Helical" evidence="2">
    <location>
        <begin position="21"/>
        <end position="39"/>
    </location>
</feature>
<evidence type="ECO:0000313" key="6">
    <source>
        <dbReference type="Proteomes" id="UP000262712"/>
    </source>
</evidence>
<dbReference type="RefSeq" id="WP_099341900.1">
    <property type="nucleotide sequence ID" value="NZ_CP032098.1"/>
</dbReference>
<organism evidence="4 5">
    <name type="scientific">Malaciobacter molluscorum LMG 25693</name>
    <dbReference type="NCBI Taxonomy" id="870501"/>
    <lineage>
        <taxon>Bacteria</taxon>
        <taxon>Pseudomonadati</taxon>
        <taxon>Campylobacterota</taxon>
        <taxon>Epsilonproteobacteria</taxon>
        <taxon>Campylobacterales</taxon>
        <taxon>Arcobacteraceae</taxon>
        <taxon>Malaciobacter</taxon>
    </lineage>
</organism>
<evidence type="ECO:0000313" key="4">
    <source>
        <dbReference type="EMBL" id="PHO18549.1"/>
    </source>
</evidence>
<dbReference type="KEGG" id="amol:AMOL_0656"/>
<keyword evidence="2" id="KW-0472">Membrane</keyword>
<proteinExistence type="predicted"/>
<protein>
    <submittedName>
        <fullName evidence="3">Membrane protein</fullName>
    </submittedName>
</protein>
<dbReference type="EMBL" id="CP032098">
    <property type="protein sequence ID" value="AXX91656.1"/>
    <property type="molecule type" value="Genomic_DNA"/>
</dbReference>
<accession>A0A2G1DJ65</accession>
<feature type="region of interest" description="Disordered" evidence="1">
    <location>
        <begin position="83"/>
        <end position="127"/>
    </location>
</feature>
<reference evidence="3 6" key="2">
    <citation type="submission" date="2018-08" db="EMBL/GenBank/DDBJ databases">
        <title>Complete genome of the Arcobacter molluscorum type strain LMG 25693.</title>
        <authorList>
            <person name="Miller W.G."/>
            <person name="Yee E."/>
            <person name="Bono J.L."/>
        </authorList>
    </citation>
    <scope>NUCLEOTIDE SEQUENCE [LARGE SCALE GENOMIC DNA]</scope>
    <source>
        <strain evidence="3 6">CECT 7696</strain>
    </source>
</reference>
<evidence type="ECO:0000256" key="2">
    <source>
        <dbReference type="SAM" id="Phobius"/>
    </source>
</evidence>
<name>A0A2G1DJ65_9BACT</name>
<reference evidence="4 5" key="1">
    <citation type="submission" date="2017-09" db="EMBL/GenBank/DDBJ databases">
        <title>Arcobacter canalis sp. nov., a new species isolated from a water canal contaminated with urban sewage.</title>
        <authorList>
            <person name="Perez-Cataluna A."/>
            <person name="Salas-Masso N."/>
            <person name="Figueras M.J."/>
        </authorList>
    </citation>
    <scope>NUCLEOTIDE SEQUENCE [LARGE SCALE GENOMIC DNA]</scope>
    <source>
        <strain evidence="4 5">F98-3</strain>
    </source>
</reference>
<evidence type="ECO:0000313" key="5">
    <source>
        <dbReference type="Proteomes" id="UP000221222"/>
    </source>
</evidence>
<gene>
    <name evidence="3" type="ORF">AMOL_0656</name>
    <name evidence="4" type="ORF">CPU12_04525</name>
</gene>
<sequence>MFKQVKSAFFWYYLYKFRRRVILISLLLLIAIFANSIYSDVVQYLQLQNQLQYLKYVLTIKWIVILSSVLLSIYLILTIFKKQKQDEKKDKTTSNMKQKTDKTLSSREESFLNKKELKSEAEALLDR</sequence>
<keyword evidence="2" id="KW-1133">Transmembrane helix</keyword>